<sequence>MSGGPNPATGGKITVQTVTYGKTPSGVDFPSSYPQFKDAVSRPYVEWLKRVYPKEIHHNWGETLLNDDALIQIDNDRSGLGENLLKEFDDDILDRPTSLDADLNVIHHPLPPHNPISLPSLQYANSAATSIQPPSIDPALIDPALINASLDLNTTGSGSYEPRGKDNCPLSPGVPHETVHTTGLTECAGFFFPSSTSTLSAQTDPLPPTPTYTHAISSRLSETPNIQPSTTSRIPSSSSIIANNALPLPTPLTTLALPQPMVSPPLPVAHQFSDSPSSAVTLPLSIVRPPSIARPVVVSPCPSKVTPPPVSERPSVVSSPSTPPSMPPSTVTPLSTEGSSVIPMLPHTRPAIKPPRNATRPVPGLGRGHMTVQCGGNRGRFRTNANPGNSGDANSGNADVSGDTEESGLVQSLTSDGASDSDSVHSHSPKVLTRAQQARKLKTTPNIEYTSSHNTTSKQPLITLAGARSKRASILKRNPDGTDVALLAKGTRASTASEVATNKKRGASGSTRGSSCKQFVLSG</sequence>
<feature type="compositionally biased region" description="Polar residues" evidence="1">
    <location>
        <begin position="383"/>
        <end position="398"/>
    </location>
</feature>
<gene>
    <name evidence="2" type="ORF">BDZ94DRAFT_1315584</name>
</gene>
<evidence type="ECO:0000256" key="1">
    <source>
        <dbReference type="SAM" id="MobiDB-lite"/>
    </source>
</evidence>
<feature type="compositionally biased region" description="Polar residues" evidence="1">
    <location>
        <begin position="409"/>
        <end position="421"/>
    </location>
</feature>
<keyword evidence="3" id="KW-1185">Reference proteome</keyword>
<dbReference type="AlphaFoldDB" id="A0A9P5XUN9"/>
<evidence type="ECO:0000313" key="3">
    <source>
        <dbReference type="Proteomes" id="UP000807353"/>
    </source>
</evidence>
<dbReference type="Proteomes" id="UP000807353">
    <property type="component" value="Unassembled WGS sequence"/>
</dbReference>
<dbReference type="EMBL" id="MU150474">
    <property type="protein sequence ID" value="KAF9456026.1"/>
    <property type="molecule type" value="Genomic_DNA"/>
</dbReference>
<protein>
    <submittedName>
        <fullName evidence="2">Uncharacterized protein</fullName>
    </submittedName>
</protein>
<dbReference type="OrthoDB" id="2683861at2759"/>
<comment type="caution">
    <text evidence="2">The sequence shown here is derived from an EMBL/GenBank/DDBJ whole genome shotgun (WGS) entry which is preliminary data.</text>
</comment>
<feature type="region of interest" description="Disordered" evidence="1">
    <location>
        <begin position="302"/>
        <end position="459"/>
    </location>
</feature>
<organism evidence="2 3">
    <name type="scientific">Collybia nuda</name>
    <dbReference type="NCBI Taxonomy" id="64659"/>
    <lineage>
        <taxon>Eukaryota</taxon>
        <taxon>Fungi</taxon>
        <taxon>Dikarya</taxon>
        <taxon>Basidiomycota</taxon>
        <taxon>Agaricomycotina</taxon>
        <taxon>Agaricomycetes</taxon>
        <taxon>Agaricomycetidae</taxon>
        <taxon>Agaricales</taxon>
        <taxon>Tricholomatineae</taxon>
        <taxon>Clitocybaceae</taxon>
        <taxon>Collybia</taxon>
    </lineage>
</organism>
<reference evidence="2" key="1">
    <citation type="submission" date="2020-11" db="EMBL/GenBank/DDBJ databases">
        <authorList>
            <consortium name="DOE Joint Genome Institute"/>
            <person name="Ahrendt S."/>
            <person name="Riley R."/>
            <person name="Andreopoulos W."/>
            <person name="Labutti K."/>
            <person name="Pangilinan J."/>
            <person name="Ruiz-Duenas F.J."/>
            <person name="Barrasa J.M."/>
            <person name="Sanchez-Garcia M."/>
            <person name="Camarero S."/>
            <person name="Miyauchi S."/>
            <person name="Serrano A."/>
            <person name="Linde D."/>
            <person name="Babiker R."/>
            <person name="Drula E."/>
            <person name="Ayuso-Fernandez I."/>
            <person name="Pacheco R."/>
            <person name="Padilla G."/>
            <person name="Ferreira P."/>
            <person name="Barriuso J."/>
            <person name="Kellner H."/>
            <person name="Castanera R."/>
            <person name="Alfaro M."/>
            <person name="Ramirez L."/>
            <person name="Pisabarro A.G."/>
            <person name="Kuo A."/>
            <person name="Tritt A."/>
            <person name="Lipzen A."/>
            <person name="He G."/>
            <person name="Yan M."/>
            <person name="Ng V."/>
            <person name="Cullen D."/>
            <person name="Martin F."/>
            <person name="Rosso M.-N."/>
            <person name="Henrissat B."/>
            <person name="Hibbett D."/>
            <person name="Martinez A.T."/>
            <person name="Grigoriev I.V."/>
        </authorList>
    </citation>
    <scope>NUCLEOTIDE SEQUENCE</scope>
    <source>
        <strain evidence="2">CBS 247.69</strain>
    </source>
</reference>
<feature type="compositionally biased region" description="Polar residues" evidence="1">
    <location>
        <begin position="508"/>
        <end position="517"/>
    </location>
</feature>
<feature type="compositionally biased region" description="Polar residues" evidence="1">
    <location>
        <begin position="443"/>
        <end position="459"/>
    </location>
</feature>
<feature type="region of interest" description="Disordered" evidence="1">
    <location>
        <begin position="491"/>
        <end position="523"/>
    </location>
</feature>
<name>A0A9P5XUN9_9AGAR</name>
<accession>A0A9P5XUN9</accession>
<proteinExistence type="predicted"/>
<evidence type="ECO:0000313" key="2">
    <source>
        <dbReference type="EMBL" id="KAF9456026.1"/>
    </source>
</evidence>